<evidence type="ECO:0000313" key="2">
    <source>
        <dbReference type="Proteomes" id="UP000559256"/>
    </source>
</evidence>
<sequence length="140" mass="16091">MPVVARPRARHVRKEPYLPSFRQILAEAATRQGHNRIERWPSQVFRTQLPGRLCHHVEYADPEEEEDDRVYYGTDLLAQHLADFDYVAPDVLELEAEDDDEEEEETNQPAAAPIRGMWTSLTKVTFFVPLSGSALLRDTS</sequence>
<evidence type="ECO:0000313" key="1">
    <source>
        <dbReference type="EMBL" id="KAF5368404.1"/>
    </source>
</evidence>
<gene>
    <name evidence="1" type="ORF">D9758_002289</name>
</gene>
<dbReference type="EMBL" id="JAACJM010000015">
    <property type="protein sequence ID" value="KAF5368404.1"/>
    <property type="molecule type" value="Genomic_DNA"/>
</dbReference>
<dbReference type="AlphaFoldDB" id="A0A8H5GNM9"/>
<dbReference type="Proteomes" id="UP000559256">
    <property type="component" value="Unassembled WGS sequence"/>
</dbReference>
<keyword evidence="2" id="KW-1185">Reference proteome</keyword>
<reference evidence="1 2" key="1">
    <citation type="journal article" date="2020" name="ISME J.">
        <title>Uncovering the hidden diversity of litter-decomposition mechanisms in mushroom-forming fungi.</title>
        <authorList>
            <person name="Floudas D."/>
            <person name="Bentzer J."/>
            <person name="Ahren D."/>
            <person name="Johansson T."/>
            <person name="Persson P."/>
            <person name="Tunlid A."/>
        </authorList>
    </citation>
    <scope>NUCLEOTIDE SEQUENCE [LARGE SCALE GENOMIC DNA]</scope>
    <source>
        <strain evidence="1 2">CBS 291.85</strain>
    </source>
</reference>
<organism evidence="1 2">
    <name type="scientific">Tetrapyrgos nigripes</name>
    <dbReference type="NCBI Taxonomy" id="182062"/>
    <lineage>
        <taxon>Eukaryota</taxon>
        <taxon>Fungi</taxon>
        <taxon>Dikarya</taxon>
        <taxon>Basidiomycota</taxon>
        <taxon>Agaricomycotina</taxon>
        <taxon>Agaricomycetes</taxon>
        <taxon>Agaricomycetidae</taxon>
        <taxon>Agaricales</taxon>
        <taxon>Marasmiineae</taxon>
        <taxon>Marasmiaceae</taxon>
        <taxon>Tetrapyrgos</taxon>
    </lineage>
</organism>
<name>A0A8H5GNM9_9AGAR</name>
<accession>A0A8H5GNM9</accession>
<proteinExistence type="predicted"/>
<comment type="caution">
    <text evidence="1">The sequence shown here is derived from an EMBL/GenBank/DDBJ whole genome shotgun (WGS) entry which is preliminary data.</text>
</comment>
<protein>
    <submittedName>
        <fullName evidence="1">Uncharacterized protein</fullName>
    </submittedName>
</protein>